<keyword evidence="3" id="KW-0560">Oxidoreductase</keyword>
<dbReference type="Proteomes" id="UP000008983">
    <property type="component" value="Unassembled WGS sequence"/>
</dbReference>
<dbReference type="EC" id="3.1.4.16" evidence="3"/>
<keyword evidence="3" id="KW-0808">Transferase</keyword>
<accession>G0R459</accession>
<dbReference type="Gene3D" id="3.90.930.1">
    <property type="match status" value="1"/>
</dbReference>
<dbReference type="OMA" id="KHEVNDA"/>
<dbReference type="RefSeq" id="XP_004025199.1">
    <property type="nucleotide sequence ID" value="XM_004025150.1"/>
</dbReference>
<keyword evidence="2" id="KW-0812">Transmembrane</keyword>
<keyword evidence="3" id="KW-0328">Glycosyltransferase</keyword>
<protein>
    <submittedName>
        <fullName evidence="3">Phage head-tail family protein, putative</fullName>
        <ecNumber evidence="3">1.2.1.22</ecNumber>
        <ecNumber evidence="3">2.4.1.5</ecNumber>
        <ecNumber evidence="3">3.1.4.16</ecNumber>
    </submittedName>
</protein>
<evidence type="ECO:0000313" key="3">
    <source>
        <dbReference type="EMBL" id="EGR27747.1"/>
    </source>
</evidence>
<name>G0R459_ICHMU</name>
<dbReference type="GO" id="GO:0047849">
    <property type="term" value="F:dextransucrase activity"/>
    <property type="evidence" value="ECO:0007669"/>
    <property type="project" value="UniProtKB-EC"/>
</dbReference>
<feature type="transmembrane region" description="Helical" evidence="2">
    <location>
        <begin position="956"/>
        <end position="982"/>
    </location>
</feature>
<keyword evidence="2" id="KW-0472">Membrane</keyword>
<feature type="compositionally biased region" description="Basic and acidic residues" evidence="1">
    <location>
        <begin position="767"/>
        <end position="786"/>
    </location>
</feature>
<organism evidence="3 4">
    <name type="scientific">Ichthyophthirius multifiliis</name>
    <name type="common">White spot disease agent</name>
    <name type="synonym">Ich</name>
    <dbReference type="NCBI Taxonomy" id="5932"/>
    <lineage>
        <taxon>Eukaryota</taxon>
        <taxon>Sar</taxon>
        <taxon>Alveolata</taxon>
        <taxon>Ciliophora</taxon>
        <taxon>Intramacronucleata</taxon>
        <taxon>Oligohymenophorea</taxon>
        <taxon>Hymenostomatida</taxon>
        <taxon>Ophryoglenina</taxon>
        <taxon>Ichthyophthirius</taxon>
    </lineage>
</organism>
<proteinExistence type="predicted"/>
<dbReference type="GO" id="GO:0008911">
    <property type="term" value="F:lactaldehyde dehydrogenase (NAD+) activity"/>
    <property type="evidence" value="ECO:0007669"/>
    <property type="project" value="UniProtKB-EC"/>
</dbReference>
<dbReference type="STRING" id="857967.G0R459"/>
<dbReference type="InParanoid" id="G0R459"/>
<dbReference type="EC" id="1.2.1.22" evidence="3"/>
<gene>
    <name evidence="3" type="ORF">IMG5_190070</name>
</gene>
<dbReference type="EC" id="2.4.1.5" evidence="3"/>
<keyword evidence="2" id="KW-1133">Transmembrane helix</keyword>
<dbReference type="EMBL" id="GL984328">
    <property type="protein sequence ID" value="EGR27747.1"/>
    <property type="molecule type" value="Genomic_DNA"/>
</dbReference>
<dbReference type="OrthoDB" id="299077at2759"/>
<dbReference type="Gene3D" id="2.180.10.10">
    <property type="entry name" value="RHS repeat-associated core"/>
    <property type="match status" value="1"/>
</dbReference>
<dbReference type="eggNOG" id="ENOG502SI3K">
    <property type="taxonomic scope" value="Eukaryota"/>
</dbReference>
<evidence type="ECO:0000256" key="1">
    <source>
        <dbReference type="SAM" id="MobiDB-lite"/>
    </source>
</evidence>
<sequence>MKCSKILFFKSVIGDTVALIKKIKQEVKQKKIMRANPNYDADFDPNLLEDGQKIITKKLTRKLELQILKGNGLKRFEIEVEEECVDKYGNIIMTREKPKEGIITDPSMLAFINQHGGLAIGGSKFILPQKPGKPMAKNGQQIKEGEWFIDQNGNKVRMVKNAKGEEEYEVMEEYIDEFGNKQTRVKKLVVGKDKDGNEIITESYIDPKTGKLITVQKKVYKDKNGNEVIEEVTTDEFGNKITKRTRVLKDKDGIKKDKQNKNKNIGNEYIEEEIIDQFGNKIIVRKKKMKDEFGNDIWVTETINADGTRTIVTERIGKNGEKIITEEKIDKNGRKTITEKIITIGKDGKPIIQEITYDEKGNRIVKNIKQEIDKDGNQVTVEETVDEFGNKITKKTKYITDKDGNKIKVEEIIGADGKKVTKYTREIVDEDGNIVTIEETVDEFGNKITKKIKRMFDKDGNEIIEEEIIDANGNRIIIRKKINKDGTVEEERYNPLTGERVIIKKRIDENGREIIEETRIDKDGNSITTTKVITTDKFGNKIITESYIDPKTGKLVQITKKITKDKDGNEIVEETRLDANGNVIQVKRKVYKDKDGNEIVEEQITGADGKKYTVRTKVYRDADGNEIIEEEMIDEFGNRIITRRKKDKDGREIIEEIRIDKDGKKTITQRIINKDGTVEETVIDANGKVTKTIKRMGYDDKQTQTQSPNQADLEYLLIQLGCKKEEAGYIANAIMKYIKNGEPFIVGNEDLARLKDLQGKHSGNLENLKEQRKREMEELRKKREEERLKKQQEILEQKQAKLNKKNKNDEDDEDNLDVIDQDMTEEQQLQALYKRMKEKGGLMGELMRNIRNQLGKNGDEDINFEEFKDYFNKYKQVHSKCGENCPHLKRFYAKLGFIQNKYKRKYLKMKDTRINAFQTNKQNQDKLPQIHNISYKINKYKIQYIQKKIIQIYFKIYIQIIYIYLYLYMYMYIFIQIQYIYIQIIKANKLNQIVFIILRNNHNMLKLENILVHQFNNHHLILNLFNNLLIHNLLKLQCLVYRIRRILIKIIILVFIQIRINSSFKTI</sequence>
<dbReference type="GeneID" id="14903820"/>
<keyword evidence="4" id="KW-1185">Reference proteome</keyword>
<keyword evidence="3" id="KW-0378">Hydrolase</keyword>
<evidence type="ECO:0000313" key="4">
    <source>
        <dbReference type="Proteomes" id="UP000008983"/>
    </source>
</evidence>
<evidence type="ECO:0000256" key="2">
    <source>
        <dbReference type="SAM" id="Phobius"/>
    </source>
</evidence>
<reference evidence="3 4" key="1">
    <citation type="submission" date="2011-07" db="EMBL/GenBank/DDBJ databases">
        <authorList>
            <person name="Coyne R."/>
            <person name="Brami D."/>
            <person name="Johnson J."/>
            <person name="Hostetler J."/>
            <person name="Hannick L."/>
            <person name="Clark T."/>
            <person name="Cassidy-Hanley D."/>
            <person name="Inman J."/>
        </authorList>
    </citation>
    <scope>NUCLEOTIDE SEQUENCE [LARGE SCALE GENOMIC DNA]</scope>
    <source>
        <strain evidence="3 4">G5</strain>
    </source>
</reference>
<dbReference type="GO" id="GO:0008663">
    <property type="term" value="F:2',3'-cyclic-nucleotide 2'-phosphodiesterase activity"/>
    <property type="evidence" value="ECO:0007669"/>
    <property type="project" value="UniProtKB-EC"/>
</dbReference>
<feature type="region of interest" description="Disordered" evidence="1">
    <location>
        <begin position="763"/>
        <end position="786"/>
    </location>
</feature>
<dbReference type="AlphaFoldDB" id="G0R459"/>